<dbReference type="EMBL" id="JARPUR010000001">
    <property type="protein sequence ID" value="KAK4887360.1"/>
    <property type="molecule type" value="Genomic_DNA"/>
</dbReference>
<comment type="caution">
    <text evidence="1">The sequence shown here is derived from an EMBL/GenBank/DDBJ whole genome shotgun (WGS) entry which is preliminary data.</text>
</comment>
<dbReference type="AlphaFoldDB" id="A0AAN7QBU6"/>
<evidence type="ECO:0000313" key="1">
    <source>
        <dbReference type="EMBL" id="KAK4887360.1"/>
    </source>
</evidence>
<sequence>MQENQSSKWSEGLRFVQLKKNRSFHRGIQRTPYQAMFGTSLINGLTDSNLPLEIIERLRDEEDINRFQNPVNKNVQNTLSDQFDAELGNIDNVENSNISTNEAAVQPMNEPENCGDENDGNEARIKLINQHRFECVNSLKKQATEMLQQSCSKFPKIETVQHVLVKIPDVDRGRLAPRNVLAVVLSEKEDLYQLGTTSGVLEKLYARNESASNIHNLMIT</sequence>
<protein>
    <submittedName>
        <fullName evidence="1">Uncharacterized protein</fullName>
    </submittedName>
</protein>
<organism evidence="1 2">
    <name type="scientific">Aquatica leii</name>
    <dbReference type="NCBI Taxonomy" id="1421715"/>
    <lineage>
        <taxon>Eukaryota</taxon>
        <taxon>Metazoa</taxon>
        <taxon>Ecdysozoa</taxon>
        <taxon>Arthropoda</taxon>
        <taxon>Hexapoda</taxon>
        <taxon>Insecta</taxon>
        <taxon>Pterygota</taxon>
        <taxon>Neoptera</taxon>
        <taxon>Endopterygota</taxon>
        <taxon>Coleoptera</taxon>
        <taxon>Polyphaga</taxon>
        <taxon>Elateriformia</taxon>
        <taxon>Elateroidea</taxon>
        <taxon>Lampyridae</taxon>
        <taxon>Luciolinae</taxon>
        <taxon>Aquatica</taxon>
    </lineage>
</organism>
<evidence type="ECO:0000313" key="2">
    <source>
        <dbReference type="Proteomes" id="UP001353858"/>
    </source>
</evidence>
<keyword evidence="2" id="KW-1185">Reference proteome</keyword>
<accession>A0AAN7QBU6</accession>
<proteinExistence type="predicted"/>
<reference evidence="2" key="1">
    <citation type="submission" date="2023-01" db="EMBL/GenBank/DDBJ databases">
        <title>Key to firefly adult light organ development and bioluminescence: homeobox transcription factors regulate luciferase expression and transportation to peroxisome.</title>
        <authorList>
            <person name="Fu X."/>
        </authorList>
    </citation>
    <scope>NUCLEOTIDE SEQUENCE [LARGE SCALE GENOMIC DNA]</scope>
</reference>
<gene>
    <name evidence="1" type="ORF">RN001_003631</name>
</gene>
<name>A0AAN7QBU6_9COLE</name>
<dbReference type="Proteomes" id="UP001353858">
    <property type="component" value="Unassembled WGS sequence"/>
</dbReference>